<feature type="region of interest" description="Disordered" evidence="11">
    <location>
        <begin position="428"/>
        <end position="526"/>
    </location>
</feature>
<dbReference type="InterPro" id="IPR001650">
    <property type="entry name" value="Helicase_C-like"/>
</dbReference>
<dbReference type="PROSITE" id="PS51192">
    <property type="entry name" value="HELICASE_ATP_BIND_1"/>
    <property type="match status" value="1"/>
</dbReference>
<dbReference type="InterPro" id="IPR014014">
    <property type="entry name" value="RNA_helicase_DEAD_Q_motif"/>
</dbReference>
<dbReference type="Pfam" id="PF00271">
    <property type="entry name" value="Helicase_C"/>
    <property type="match status" value="1"/>
</dbReference>
<feature type="compositionally biased region" description="Basic and acidic residues" evidence="11">
    <location>
        <begin position="467"/>
        <end position="501"/>
    </location>
</feature>
<proteinExistence type="inferred from homology"/>
<keyword evidence="2 9" id="KW-0547">Nucleotide-binding</keyword>
<evidence type="ECO:0000256" key="8">
    <source>
        <dbReference type="ARBA" id="ARBA00047984"/>
    </source>
</evidence>
<evidence type="ECO:0000256" key="1">
    <source>
        <dbReference type="ARBA" id="ARBA00022490"/>
    </source>
</evidence>
<dbReference type="GO" id="GO:0016887">
    <property type="term" value="F:ATP hydrolysis activity"/>
    <property type="evidence" value="ECO:0007669"/>
    <property type="project" value="RHEA"/>
</dbReference>
<dbReference type="GO" id="GO:0005829">
    <property type="term" value="C:cytosol"/>
    <property type="evidence" value="ECO:0007669"/>
    <property type="project" value="TreeGrafter"/>
</dbReference>
<dbReference type="CDD" id="cd00268">
    <property type="entry name" value="DEADc"/>
    <property type="match status" value="1"/>
</dbReference>
<evidence type="ECO:0000313" key="16">
    <source>
        <dbReference type="Proteomes" id="UP000051378"/>
    </source>
</evidence>
<keyword evidence="3 9" id="KW-0378">Hydrolase</keyword>
<comment type="catalytic activity">
    <reaction evidence="8 9">
        <text>ATP + H2O = ADP + phosphate + H(+)</text>
        <dbReference type="Rhea" id="RHEA:13065"/>
        <dbReference type="ChEBI" id="CHEBI:15377"/>
        <dbReference type="ChEBI" id="CHEBI:15378"/>
        <dbReference type="ChEBI" id="CHEBI:30616"/>
        <dbReference type="ChEBI" id="CHEBI:43474"/>
        <dbReference type="ChEBI" id="CHEBI:456216"/>
        <dbReference type="EC" id="3.6.4.13"/>
    </reaction>
</comment>
<dbReference type="PROSITE" id="PS51194">
    <property type="entry name" value="HELICASE_CTER"/>
    <property type="match status" value="1"/>
</dbReference>
<dbReference type="GO" id="GO:0005840">
    <property type="term" value="C:ribosome"/>
    <property type="evidence" value="ECO:0007669"/>
    <property type="project" value="TreeGrafter"/>
</dbReference>
<comment type="similarity">
    <text evidence="9">Belongs to the DEAD box helicase family. CshA subfamily.</text>
</comment>
<dbReference type="PATRIC" id="fig|1423744.4.peg.425"/>
<dbReference type="EC" id="3.6.4.13" evidence="9"/>
<feature type="short sequence motif" description="Q motif" evidence="10">
    <location>
        <begin position="1"/>
        <end position="29"/>
    </location>
</feature>
<evidence type="ECO:0000256" key="2">
    <source>
        <dbReference type="ARBA" id="ARBA00022741"/>
    </source>
</evidence>
<dbReference type="GO" id="GO:0033592">
    <property type="term" value="F:RNA strand annealing activity"/>
    <property type="evidence" value="ECO:0007669"/>
    <property type="project" value="TreeGrafter"/>
</dbReference>
<dbReference type="FunFam" id="3.40.50.300:FF:000108">
    <property type="entry name" value="ATP-dependent RNA helicase RhlE"/>
    <property type="match status" value="1"/>
</dbReference>
<dbReference type="STRING" id="1423744.FC86_GL000414"/>
<dbReference type="InterPro" id="IPR000629">
    <property type="entry name" value="RNA-helicase_DEAD-box_CS"/>
</dbReference>
<evidence type="ECO:0000259" key="14">
    <source>
        <dbReference type="PROSITE" id="PS51195"/>
    </source>
</evidence>
<dbReference type="EMBL" id="AYZL01000016">
    <property type="protein sequence ID" value="KRN04316.1"/>
    <property type="molecule type" value="Genomic_DNA"/>
</dbReference>
<gene>
    <name evidence="9" type="primary">cshA</name>
    <name evidence="15" type="ORF">FC86_GL000414</name>
</gene>
<dbReference type="GO" id="GO:0009409">
    <property type="term" value="P:response to cold"/>
    <property type="evidence" value="ECO:0007669"/>
    <property type="project" value="TreeGrafter"/>
</dbReference>
<evidence type="ECO:0000256" key="6">
    <source>
        <dbReference type="ARBA" id="ARBA00022884"/>
    </source>
</evidence>
<protein>
    <recommendedName>
        <fullName evidence="9">DEAD-box ATP-dependent RNA helicase CshA</fullName>
        <ecNumber evidence="9">3.6.4.13</ecNumber>
    </recommendedName>
</protein>
<evidence type="ECO:0000256" key="4">
    <source>
        <dbReference type="ARBA" id="ARBA00022806"/>
    </source>
</evidence>
<keyword evidence="4 9" id="KW-0347">Helicase</keyword>
<evidence type="ECO:0000256" key="9">
    <source>
        <dbReference type="HAMAP-Rule" id="MF_01493"/>
    </source>
</evidence>
<dbReference type="SMART" id="SM00490">
    <property type="entry name" value="HELICc"/>
    <property type="match status" value="1"/>
</dbReference>
<dbReference type="PROSITE" id="PS00039">
    <property type="entry name" value="DEAD_ATP_HELICASE"/>
    <property type="match status" value="1"/>
</dbReference>
<organism evidence="15 16">
    <name type="scientific">Holzapfeliella floricola DSM 23037 = JCM 16512</name>
    <dbReference type="NCBI Taxonomy" id="1423744"/>
    <lineage>
        <taxon>Bacteria</taxon>
        <taxon>Bacillati</taxon>
        <taxon>Bacillota</taxon>
        <taxon>Bacilli</taxon>
        <taxon>Lactobacillales</taxon>
        <taxon>Lactobacillaceae</taxon>
        <taxon>Holzapfeliella</taxon>
    </lineage>
</organism>
<evidence type="ECO:0000256" key="10">
    <source>
        <dbReference type="PROSITE-ProRule" id="PRU00552"/>
    </source>
</evidence>
<dbReference type="GO" id="GO:0006401">
    <property type="term" value="P:RNA catabolic process"/>
    <property type="evidence" value="ECO:0007669"/>
    <property type="project" value="UniProtKB-UniRule"/>
</dbReference>
<feature type="compositionally biased region" description="Low complexity" evidence="11">
    <location>
        <begin position="508"/>
        <end position="520"/>
    </location>
</feature>
<dbReference type="PANTHER" id="PTHR47963">
    <property type="entry name" value="DEAD-BOX ATP-DEPENDENT RNA HELICASE 47, MITOCHONDRIAL"/>
    <property type="match status" value="1"/>
</dbReference>
<dbReference type="Gene3D" id="3.40.50.300">
    <property type="entry name" value="P-loop containing nucleotide triphosphate hydrolases"/>
    <property type="match status" value="2"/>
</dbReference>
<reference evidence="15 16" key="1">
    <citation type="journal article" date="2015" name="Genome Announc.">
        <title>Expanding the biotechnology potential of lactobacilli through comparative genomics of 213 strains and associated genera.</title>
        <authorList>
            <person name="Sun Z."/>
            <person name="Harris H.M."/>
            <person name="McCann A."/>
            <person name="Guo C."/>
            <person name="Argimon S."/>
            <person name="Zhang W."/>
            <person name="Yang X."/>
            <person name="Jeffery I.B."/>
            <person name="Cooney J.C."/>
            <person name="Kagawa T.F."/>
            <person name="Liu W."/>
            <person name="Song Y."/>
            <person name="Salvetti E."/>
            <person name="Wrobel A."/>
            <person name="Rasinkangas P."/>
            <person name="Parkhill J."/>
            <person name="Rea M.C."/>
            <person name="O'Sullivan O."/>
            <person name="Ritari J."/>
            <person name="Douillard F.P."/>
            <person name="Paul Ross R."/>
            <person name="Yang R."/>
            <person name="Briner A.E."/>
            <person name="Felis G.E."/>
            <person name="de Vos W.M."/>
            <person name="Barrangou R."/>
            <person name="Klaenhammer T.R."/>
            <person name="Caufield P.W."/>
            <person name="Cui Y."/>
            <person name="Zhang H."/>
            <person name="O'Toole P.W."/>
        </authorList>
    </citation>
    <scope>NUCLEOTIDE SEQUENCE [LARGE SCALE GENOMIC DNA]</scope>
    <source>
        <strain evidence="15 16">DSM 23037</strain>
    </source>
</reference>
<keyword evidence="16" id="KW-1185">Reference proteome</keyword>
<accession>A0A0R2DUT7</accession>
<comment type="subcellular location">
    <subcellularLocation>
        <location evidence="9">Cytoplasm</location>
    </subcellularLocation>
</comment>
<dbReference type="PANTHER" id="PTHR47963:SF5">
    <property type="entry name" value="DEAD-BOX ATP-DEPENDENT RNA HELICASE CSHA"/>
    <property type="match status" value="1"/>
</dbReference>
<comment type="function">
    <text evidence="9">DEAD-box RNA helicase possibly involved in RNA degradation. Unwinds dsRNA in both 5'- and 3'-directions, has RNA-dependent ATPase activity.</text>
</comment>
<keyword evidence="1 9" id="KW-0963">Cytoplasm</keyword>
<dbReference type="InterPro" id="IPR014001">
    <property type="entry name" value="Helicase_ATP-bd"/>
</dbReference>
<dbReference type="HAMAP" id="MF_01493">
    <property type="entry name" value="DEAD_helicase_CshA"/>
    <property type="match status" value="1"/>
</dbReference>
<evidence type="ECO:0000256" key="5">
    <source>
        <dbReference type="ARBA" id="ARBA00022840"/>
    </source>
</evidence>
<dbReference type="SUPFAM" id="SSF52540">
    <property type="entry name" value="P-loop containing nucleoside triphosphate hydrolases"/>
    <property type="match status" value="1"/>
</dbReference>
<sequence>MKFDELNLNSDILQSIKRAGFEEATPIQAQTIPLVLEGKDVIGQAQTGTGKTAAFGLPVLQELTPHAGRVQAIVISPTRELAIQTQEELYRLGRDNKARVQVVYGGSDISRQIRSLKQAPDILVGTPGRLLDHIKRRTVDLSQVQHVVLDEADEMLDMGFVEDIESILSNVPSKHQTLLFSATMPKPIMRIAEKFMQDPEIVQVKSKNITADLIDQYFVRSKEFEKFDIMTRLFEIQNPDLTVLFGRTKRRVDELTKGLQLRGFNAEGIHGDLSQQKRMSVLRQFKGGKLDILVATDVAARGLDVSGVTHVYNYDIPQDPESYVHRIGRTGRAGKTGVSVTFVSANEESYLRSIENLTKKKMLPLNPPTKQEAFKGQLEKSVDHVKSLLGKTDQLSKYEQSAEDLLASHDAKELVSALLKEVTKDPSDIPVKLTSERPLPNKNGRGGRGGRGGNGRRNGNGGGGRRRNNDRGRSGDRRNNNGDRRRSNSDRDRNRGGERRNGNGGNKNGSRNQNSSKSGNFTIRKK</sequence>
<dbReference type="SMART" id="SM00487">
    <property type="entry name" value="DEXDc"/>
    <property type="match status" value="1"/>
</dbReference>
<keyword evidence="6 9" id="KW-0694">RNA-binding</keyword>
<dbReference type="InterPro" id="IPR044742">
    <property type="entry name" value="DEAD/DEAH_RhlB"/>
</dbReference>
<evidence type="ECO:0000313" key="15">
    <source>
        <dbReference type="EMBL" id="KRN04316.1"/>
    </source>
</evidence>
<keyword evidence="7 9" id="KW-0346">Stress response</keyword>
<dbReference type="Proteomes" id="UP000051378">
    <property type="component" value="Unassembled WGS sequence"/>
</dbReference>
<dbReference type="OrthoDB" id="9805696at2"/>
<dbReference type="GO" id="GO:0003724">
    <property type="term" value="F:RNA helicase activity"/>
    <property type="evidence" value="ECO:0007669"/>
    <property type="project" value="UniProtKB-UniRule"/>
</dbReference>
<dbReference type="RefSeq" id="WP_056974598.1">
    <property type="nucleotide sequence ID" value="NZ_AYZL01000016.1"/>
</dbReference>
<comment type="subunit">
    <text evidence="9">Oligomerizes, may be a member of the RNA degradosome.</text>
</comment>
<evidence type="ECO:0000256" key="3">
    <source>
        <dbReference type="ARBA" id="ARBA00022801"/>
    </source>
</evidence>
<dbReference type="InterPro" id="IPR027417">
    <property type="entry name" value="P-loop_NTPase"/>
</dbReference>
<evidence type="ECO:0000256" key="7">
    <source>
        <dbReference type="ARBA" id="ARBA00023016"/>
    </source>
</evidence>
<evidence type="ECO:0000259" key="13">
    <source>
        <dbReference type="PROSITE" id="PS51194"/>
    </source>
</evidence>
<dbReference type="AlphaFoldDB" id="A0A0R2DUT7"/>
<dbReference type="Pfam" id="PF00270">
    <property type="entry name" value="DEAD"/>
    <property type="match status" value="1"/>
</dbReference>
<comment type="caution">
    <text evidence="15">The sequence shown here is derived from an EMBL/GenBank/DDBJ whole genome shotgun (WGS) entry which is preliminary data.</text>
</comment>
<dbReference type="InterPro" id="IPR050547">
    <property type="entry name" value="DEAD_box_RNA_helicases"/>
</dbReference>
<evidence type="ECO:0000256" key="11">
    <source>
        <dbReference type="SAM" id="MobiDB-lite"/>
    </source>
</evidence>
<name>A0A0R2DUT7_9LACO</name>
<dbReference type="InterPro" id="IPR011545">
    <property type="entry name" value="DEAD/DEAH_box_helicase_dom"/>
</dbReference>
<dbReference type="InterPro" id="IPR030880">
    <property type="entry name" value="DEAD_helicase_CshA"/>
</dbReference>
<feature type="domain" description="Helicase ATP-binding" evidence="12">
    <location>
        <begin position="32"/>
        <end position="202"/>
    </location>
</feature>
<feature type="domain" description="DEAD-box RNA helicase Q" evidence="14">
    <location>
        <begin position="1"/>
        <end position="29"/>
    </location>
</feature>
<feature type="compositionally biased region" description="Gly residues" evidence="11">
    <location>
        <begin position="444"/>
        <end position="463"/>
    </location>
</feature>
<dbReference type="GO" id="GO:0005524">
    <property type="term" value="F:ATP binding"/>
    <property type="evidence" value="ECO:0007669"/>
    <property type="project" value="UniProtKB-UniRule"/>
</dbReference>
<dbReference type="CDD" id="cd18787">
    <property type="entry name" value="SF2_C_DEAD"/>
    <property type="match status" value="1"/>
</dbReference>
<feature type="domain" description="Helicase C-terminal" evidence="13">
    <location>
        <begin position="213"/>
        <end position="373"/>
    </location>
</feature>
<evidence type="ECO:0000259" key="12">
    <source>
        <dbReference type="PROSITE" id="PS51192"/>
    </source>
</evidence>
<keyword evidence="5 9" id="KW-0067">ATP-binding</keyword>
<dbReference type="PROSITE" id="PS51195">
    <property type="entry name" value="Q_MOTIF"/>
    <property type="match status" value="1"/>
</dbReference>